<reference evidence="1" key="1">
    <citation type="submission" date="2018-11" db="EMBL/GenBank/DDBJ databases">
        <authorList>
            <person name="Alioto T."/>
            <person name="Alioto T."/>
        </authorList>
    </citation>
    <scope>NUCLEOTIDE SEQUENCE</scope>
</reference>
<sequence>MSIREMIRKKETVISELNDKIVEEISEEDIQEETEEADSIENYIQGLEGMGQTHEPYGSFLVPIILNKFPGFVQQNMVRVHGNDRWNLQLLRDPIQQEITIQETEKLDSNLSVASMQSLTTSVRAQVLLKTAIVSSDKTHFSQANTLFDEGAQHSFITKNMAGKVNLKPVRK</sequence>
<organism evidence="1 2">
    <name type="scientific">Mytilus galloprovincialis</name>
    <name type="common">Mediterranean mussel</name>
    <dbReference type="NCBI Taxonomy" id="29158"/>
    <lineage>
        <taxon>Eukaryota</taxon>
        <taxon>Metazoa</taxon>
        <taxon>Spiralia</taxon>
        <taxon>Lophotrochozoa</taxon>
        <taxon>Mollusca</taxon>
        <taxon>Bivalvia</taxon>
        <taxon>Autobranchia</taxon>
        <taxon>Pteriomorphia</taxon>
        <taxon>Mytilida</taxon>
        <taxon>Mytiloidea</taxon>
        <taxon>Mytilidae</taxon>
        <taxon>Mytilinae</taxon>
        <taxon>Mytilus</taxon>
    </lineage>
</organism>
<name>A0A8B6HQU3_MYTGA</name>
<evidence type="ECO:0000313" key="1">
    <source>
        <dbReference type="EMBL" id="VDI82634.1"/>
    </source>
</evidence>
<dbReference type="EMBL" id="UYJE01010376">
    <property type="protein sequence ID" value="VDI82634.1"/>
    <property type="molecule type" value="Genomic_DNA"/>
</dbReference>
<comment type="caution">
    <text evidence="1">The sequence shown here is derived from an EMBL/GenBank/DDBJ whole genome shotgun (WGS) entry which is preliminary data.</text>
</comment>
<dbReference type="AlphaFoldDB" id="A0A8B6HQU3"/>
<protein>
    <submittedName>
        <fullName evidence="1">Uncharacterized protein</fullName>
    </submittedName>
</protein>
<accession>A0A8B6HQU3</accession>
<evidence type="ECO:0000313" key="2">
    <source>
        <dbReference type="Proteomes" id="UP000596742"/>
    </source>
</evidence>
<keyword evidence="2" id="KW-1185">Reference proteome</keyword>
<proteinExistence type="predicted"/>
<dbReference type="Proteomes" id="UP000596742">
    <property type="component" value="Unassembled WGS sequence"/>
</dbReference>
<gene>
    <name evidence="1" type="ORF">MGAL_10B022300</name>
</gene>